<dbReference type="Proteomes" id="UP000664904">
    <property type="component" value="Plasmid unnamed5"/>
</dbReference>
<keyword evidence="1" id="KW-1133">Transmembrane helix</keyword>
<proteinExistence type="predicted"/>
<dbReference type="EMBL" id="CP072135">
    <property type="protein sequence ID" value="QTH73241.1"/>
    <property type="molecule type" value="Genomic_DNA"/>
</dbReference>
<keyword evidence="1" id="KW-0812">Transmembrane</keyword>
<protein>
    <recommendedName>
        <fullName evidence="4">Iron uptake protein</fullName>
    </recommendedName>
</protein>
<evidence type="ECO:0008006" key="4">
    <source>
        <dbReference type="Google" id="ProtNLM"/>
    </source>
</evidence>
<accession>A0A975HML2</accession>
<keyword evidence="1" id="KW-0472">Membrane</keyword>
<geneLocation type="plasmid" evidence="2 3">
    <name>unnamed5</name>
</geneLocation>
<dbReference type="RefSeq" id="WP_208844860.1">
    <property type="nucleotide sequence ID" value="NZ_CP072135.1"/>
</dbReference>
<reference evidence="2" key="1">
    <citation type="submission" date="2021-03" db="EMBL/GenBank/DDBJ databases">
        <title>Complete Genome of Pseudoalteromonas xiamenensis STKMTI.2, a new potential marine bacterium producing anti-Vibrio compounds.</title>
        <authorList>
            <person name="Handayani D.P."/>
            <person name="Isnansetyo A."/>
            <person name="Istiqomah I."/>
            <person name="Jumina J."/>
        </authorList>
    </citation>
    <scope>NUCLEOTIDE SEQUENCE</scope>
    <source>
        <strain evidence="2">STKMTI.2</strain>
        <plasmid evidence="2">unnamed5</plasmid>
    </source>
</reference>
<evidence type="ECO:0000313" key="3">
    <source>
        <dbReference type="Proteomes" id="UP000664904"/>
    </source>
</evidence>
<sequence>MTEVFMLSVSCALFALTKPAIAKSVFGSGFSSARERIVLFGAWITFLLSASLFVYHEAAYGALSFIGWSVPLLLVTVVSVQYSKKAPLRYFSIVLSIPLLYLITSI</sequence>
<dbReference type="AlphaFoldDB" id="A0A975HML2"/>
<evidence type="ECO:0000256" key="1">
    <source>
        <dbReference type="SAM" id="Phobius"/>
    </source>
</evidence>
<keyword evidence="3" id="KW-1185">Reference proteome</keyword>
<feature type="transmembrane region" description="Helical" evidence="1">
    <location>
        <begin position="62"/>
        <end position="82"/>
    </location>
</feature>
<organism evidence="2 3">
    <name type="scientific">Pseudoalteromonas xiamenensis</name>
    <dbReference type="NCBI Taxonomy" id="882626"/>
    <lineage>
        <taxon>Bacteria</taxon>
        <taxon>Pseudomonadati</taxon>
        <taxon>Pseudomonadota</taxon>
        <taxon>Gammaproteobacteria</taxon>
        <taxon>Alteromonadales</taxon>
        <taxon>Pseudoalteromonadaceae</taxon>
        <taxon>Pseudoalteromonas</taxon>
    </lineage>
</organism>
<name>A0A975HML2_9GAMM</name>
<keyword evidence="2" id="KW-0614">Plasmid</keyword>
<gene>
    <name evidence="2" type="ORF">J5O05_20895</name>
</gene>
<feature type="transmembrane region" description="Helical" evidence="1">
    <location>
        <begin position="88"/>
        <end position="104"/>
    </location>
</feature>
<evidence type="ECO:0000313" key="2">
    <source>
        <dbReference type="EMBL" id="QTH73241.1"/>
    </source>
</evidence>
<dbReference type="KEGG" id="pxi:J5O05_20895"/>
<feature type="transmembrane region" description="Helical" evidence="1">
    <location>
        <begin position="38"/>
        <end position="55"/>
    </location>
</feature>